<keyword evidence="2" id="KW-1185">Reference proteome</keyword>
<comment type="caution">
    <text evidence="1">The sequence shown here is derived from an EMBL/GenBank/DDBJ whole genome shotgun (WGS) entry which is preliminary data.</text>
</comment>
<dbReference type="Proteomes" id="UP000629098">
    <property type="component" value="Unassembled WGS sequence"/>
</dbReference>
<protein>
    <submittedName>
        <fullName evidence="1">2-oxoisovalerate dehydrogenase E1 subunit beta</fullName>
    </submittedName>
</protein>
<dbReference type="InterPro" id="IPR035069">
    <property type="entry name" value="TTHA1013/TTHA0281-like"/>
</dbReference>
<proteinExistence type="predicted"/>
<dbReference type="AlphaFoldDB" id="A0A8J6XSE7"/>
<gene>
    <name evidence="1" type="ORF">ICL16_36925</name>
</gene>
<dbReference type="RefSeq" id="WP_190836548.1">
    <property type="nucleotide sequence ID" value="NZ_CAWPPI010000110.1"/>
</dbReference>
<accession>A0A8J6XSE7</accession>
<dbReference type="SUPFAM" id="SSF143100">
    <property type="entry name" value="TTHA1013/TTHA0281-like"/>
    <property type="match status" value="1"/>
</dbReference>
<evidence type="ECO:0000313" key="1">
    <source>
        <dbReference type="EMBL" id="MBD2777484.1"/>
    </source>
</evidence>
<sequence length="74" mass="8419">MTEIVFLVEDDPDGGYTARALGGESIFTQADDLKSLREMVRDAVHCHFPENQTRPKIIHLHQFDPNGGIRQPMR</sequence>
<organism evidence="1 2">
    <name type="scientific">Iningainema tapete BLCC-T55</name>
    <dbReference type="NCBI Taxonomy" id="2748662"/>
    <lineage>
        <taxon>Bacteria</taxon>
        <taxon>Bacillati</taxon>
        <taxon>Cyanobacteriota</taxon>
        <taxon>Cyanophyceae</taxon>
        <taxon>Nostocales</taxon>
        <taxon>Scytonemataceae</taxon>
        <taxon>Iningainema tapete</taxon>
    </lineage>
</organism>
<reference evidence="1" key="1">
    <citation type="submission" date="2020-09" db="EMBL/GenBank/DDBJ databases">
        <title>Iningainema tapete sp. nov. (Scytonemataceae, Cyanobacteria) from greenhouses in central Florida (USA) produces two types of nodularin with biosynthetic potential for microcystin-LR and anabaenopeptins.</title>
        <authorList>
            <person name="Berthold D.E."/>
            <person name="Lefler F.W."/>
            <person name="Huang I.-S."/>
            <person name="Abdulla H."/>
            <person name="Zimba P.V."/>
            <person name="Laughinghouse H.D. IV."/>
        </authorList>
    </citation>
    <scope>NUCLEOTIDE SEQUENCE</scope>
    <source>
        <strain evidence="1">BLCCT55</strain>
    </source>
</reference>
<evidence type="ECO:0000313" key="2">
    <source>
        <dbReference type="Proteomes" id="UP000629098"/>
    </source>
</evidence>
<dbReference type="Gene3D" id="3.30.160.250">
    <property type="match status" value="1"/>
</dbReference>
<dbReference type="EMBL" id="JACXAE010000110">
    <property type="protein sequence ID" value="MBD2777484.1"/>
    <property type="molecule type" value="Genomic_DNA"/>
</dbReference>
<name>A0A8J6XSE7_9CYAN</name>